<comment type="caution">
    <text evidence="2">The sequence shown here is derived from an EMBL/GenBank/DDBJ whole genome shotgun (WGS) entry which is preliminary data.</text>
</comment>
<gene>
    <name evidence="2" type="ORF">L0U88_19640</name>
</gene>
<name>A0ABS9BMC0_9BACT</name>
<dbReference type="Pfam" id="PF00583">
    <property type="entry name" value="Acetyltransf_1"/>
    <property type="match status" value="1"/>
</dbReference>
<keyword evidence="3" id="KW-1185">Reference proteome</keyword>
<sequence length="175" mass="19874">MHTRIATADDCDSIVSFYQQLQEATRRLYAPHPMDRETLQQQVADPAYRLLLSFIDDELAGYQVFLQGAFPWERDRYMQYGMAIHQETASYAPVLGDGYQGRGTGTLMLTQALPYLKDAGITRLILWGGVQCANIRAVNFYLKNGFRIVGYFDWEGANYDMISTIDGSHNRPSSL</sequence>
<reference evidence="2 3" key="1">
    <citation type="submission" date="2022-01" db="EMBL/GenBank/DDBJ databases">
        <title>Flavihumibacter sp. nov., isolated from sediment of a river.</title>
        <authorList>
            <person name="Liu H."/>
        </authorList>
    </citation>
    <scope>NUCLEOTIDE SEQUENCE [LARGE SCALE GENOMIC DNA]</scope>
    <source>
        <strain evidence="2 3">RY-1</strain>
    </source>
</reference>
<dbReference type="InterPro" id="IPR000182">
    <property type="entry name" value="GNAT_dom"/>
</dbReference>
<evidence type="ECO:0000313" key="3">
    <source>
        <dbReference type="Proteomes" id="UP001200145"/>
    </source>
</evidence>
<protein>
    <submittedName>
        <fullName evidence="2">GNAT family N-acetyltransferase</fullName>
    </submittedName>
</protein>
<dbReference type="PROSITE" id="PS51186">
    <property type="entry name" value="GNAT"/>
    <property type="match status" value="1"/>
</dbReference>
<dbReference type="RefSeq" id="WP_234868405.1">
    <property type="nucleotide sequence ID" value="NZ_JAKEVY010000007.1"/>
</dbReference>
<evidence type="ECO:0000313" key="2">
    <source>
        <dbReference type="EMBL" id="MCF1716864.1"/>
    </source>
</evidence>
<dbReference type="EMBL" id="JAKEVY010000007">
    <property type="protein sequence ID" value="MCF1716864.1"/>
    <property type="molecule type" value="Genomic_DNA"/>
</dbReference>
<dbReference type="Proteomes" id="UP001200145">
    <property type="component" value="Unassembled WGS sequence"/>
</dbReference>
<organism evidence="2 3">
    <name type="scientific">Flavihumibacter fluminis</name>
    <dbReference type="NCBI Taxonomy" id="2909236"/>
    <lineage>
        <taxon>Bacteria</taxon>
        <taxon>Pseudomonadati</taxon>
        <taxon>Bacteroidota</taxon>
        <taxon>Chitinophagia</taxon>
        <taxon>Chitinophagales</taxon>
        <taxon>Chitinophagaceae</taxon>
        <taxon>Flavihumibacter</taxon>
    </lineage>
</organism>
<dbReference type="InterPro" id="IPR016181">
    <property type="entry name" value="Acyl_CoA_acyltransferase"/>
</dbReference>
<feature type="domain" description="N-acetyltransferase" evidence="1">
    <location>
        <begin position="1"/>
        <end position="166"/>
    </location>
</feature>
<evidence type="ECO:0000259" key="1">
    <source>
        <dbReference type="PROSITE" id="PS51186"/>
    </source>
</evidence>
<dbReference type="Gene3D" id="3.40.630.30">
    <property type="match status" value="1"/>
</dbReference>
<dbReference type="SUPFAM" id="SSF55729">
    <property type="entry name" value="Acyl-CoA N-acyltransferases (Nat)"/>
    <property type="match status" value="1"/>
</dbReference>
<proteinExistence type="predicted"/>
<accession>A0ABS9BMC0</accession>